<sequence length="409" mass="48554">MSKKNFIQVFEYQKLKYDENSDFKKNHFDAMVLFNEKNQNKYFTIVHKGVLFNSYVGVIQIGSLTIEILPKADKSDNPDKGTWQNALLNMLKVCKHIQVDNVSETNLNKKYNSILEVYFEMYLNEIESLVKKGLIKKYRRVQSNQNALKGKLVFSQNIQKNVVHKERFYCEHQVYDKDHLIHQILFRGLLVLEDLLNNHLKDKLNRLLFEFQDYQQLNINKSHFNKLNTDRKTRPYLKSIDIAKMLILNYSPNLNSGNDNMLTLLFDMNKLWEEYIYRILQKHKPEGYQISFQNKEDFWETKTIRPDIVITSNTGEIFVIDTKWKIVEANKPADDDLKQMFTYNLHWKAEKSMLLYPKVNQEDSKFGEYHYNDLKKKCKLGFVSVLNGSKVREGRILSQDIFDKLVVKN</sequence>
<dbReference type="InterPro" id="IPR019292">
    <property type="entry name" value="McrC"/>
</dbReference>
<dbReference type="GO" id="GO:0004519">
    <property type="term" value="F:endonuclease activity"/>
    <property type="evidence" value="ECO:0007669"/>
    <property type="project" value="UniProtKB-KW"/>
</dbReference>
<protein>
    <submittedName>
        <fullName evidence="1">Restriction endonuclease</fullName>
    </submittedName>
</protein>
<dbReference type="EMBL" id="QLST01000004">
    <property type="protein sequence ID" value="RBA29083.1"/>
    <property type="molecule type" value="Genomic_DNA"/>
</dbReference>
<evidence type="ECO:0000313" key="2">
    <source>
        <dbReference type="Proteomes" id="UP000253319"/>
    </source>
</evidence>
<keyword evidence="1" id="KW-0378">Hydrolase</keyword>
<keyword evidence="1" id="KW-0540">Nuclease</keyword>
<dbReference type="Proteomes" id="UP000253319">
    <property type="component" value="Unassembled WGS sequence"/>
</dbReference>
<dbReference type="InterPro" id="IPR011604">
    <property type="entry name" value="PDDEXK-like_dom_sf"/>
</dbReference>
<reference evidence="1 2" key="1">
    <citation type="submission" date="2018-06" db="EMBL/GenBank/DDBJ databases">
        <title>Flavobacterium tibetense sp. nov., isolated from a wetland YonghuCo on Tibetan Plateau.</title>
        <authorList>
            <person name="Xing P."/>
            <person name="Phurbu D."/>
            <person name="Lu H."/>
        </authorList>
    </citation>
    <scope>NUCLEOTIDE SEQUENCE [LARGE SCALE GENOMIC DNA]</scope>
    <source>
        <strain evidence="1 2">YH5</strain>
    </source>
</reference>
<dbReference type="Pfam" id="PF10117">
    <property type="entry name" value="McrBC"/>
    <property type="match status" value="1"/>
</dbReference>
<keyword evidence="1" id="KW-0255">Endonuclease</keyword>
<dbReference type="RefSeq" id="WP_113988513.1">
    <property type="nucleotide sequence ID" value="NZ_QLST01000004.1"/>
</dbReference>
<accession>A0A365P3H6</accession>
<dbReference type="OrthoDB" id="307209at2"/>
<name>A0A365P3H6_9FLAO</name>
<comment type="caution">
    <text evidence="1">The sequence shown here is derived from an EMBL/GenBank/DDBJ whole genome shotgun (WGS) entry which is preliminary data.</text>
</comment>
<keyword evidence="2" id="KW-1185">Reference proteome</keyword>
<dbReference type="Gene3D" id="3.90.320.10">
    <property type="match status" value="1"/>
</dbReference>
<dbReference type="PANTHER" id="PTHR38733">
    <property type="entry name" value="PROTEIN MCRC"/>
    <property type="match status" value="1"/>
</dbReference>
<evidence type="ECO:0000313" key="1">
    <source>
        <dbReference type="EMBL" id="RBA29083.1"/>
    </source>
</evidence>
<proteinExistence type="predicted"/>
<dbReference type="AlphaFoldDB" id="A0A365P3H6"/>
<dbReference type="PANTHER" id="PTHR38733:SF1">
    <property type="entry name" value="TYPE IV METHYL-DIRECTED RESTRICTION ENZYME ECOKMCRBC"/>
    <property type="match status" value="1"/>
</dbReference>
<gene>
    <name evidence="1" type="ORF">DPN68_04810</name>
</gene>
<organism evidence="1 2">
    <name type="scientific">Flavobacterium tibetense</name>
    <dbReference type="NCBI Taxonomy" id="2233533"/>
    <lineage>
        <taxon>Bacteria</taxon>
        <taxon>Pseudomonadati</taxon>
        <taxon>Bacteroidota</taxon>
        <taxon>Flavobacteriia</taxon>
        <taxon>Flavobacteriales</taxon>
        <taxon>Flavobacteriaceae</taxon>
        <taxon>Flavobacterium</taxon>
    </lineage>
</organism>